<dbReference type="PROSITE" id="PS51257">
    <property type="entry name" value="PROKAR_LIPOPROTEIN"/>
    <property type="match status" value="1"/>
</dbReference>
<evidence type="ECO:0000313" key="2">
    <source>
        <dbReference type="EMBL" id="NMM50270.1"/>
    </source>
</evidence>
<accession>A0A848J6Y2</accession>
<gene>
    <name evidence="2" type="ORF">HH304_17815</name>
</gene>
<feature type="compositionally biased region" description="Basic and acidic residues" evidence="1">
    <location>
        <begin position="59"/>
        <end position="76"/>
    </location>
</feature>
<name>A0A848J6Y2_9BACT</name>
<dbReference type="RefSeq" id="WP_169684637.1">
    <property type="nucleotide sequence ID" value="NZ_JABBNU010000012.1"/>
</dbReference>
<dbReference type="Proteomes" id="UP000559010">
    <property type="component" value="Unassembled WGS sequence"/>
</dbReference>
<keyword evidence="3" id="KW-1185">Reference proteome</keyword>
<feature type="region of interest" description="Disordered" evidence="1">
    <location>
        <begin position="39"/>
        <end position="76"/>
    </location>
</feature>
<evidence type="ECO:0000313" key="3">
    <source>
        <dbReference type="Proteomes" id="UP000559010"/>
    </source>
</evidence>
<dbReference type="AlphaFoldDB" id="A0A848J6Y2"/>
<proteinExistence type="predicted"/>
<evidence type="ECO:0000256" key="1">
    <source>
        <dbReference type="SAM" id="MobiDB-lite"/>
    </source>
</evidence>
<evidence type="ECO:0008006" key="4">
    <source>
        <dbReference type="Google" id="ProtNLM"/>
    </source>
</evidence>
<comment type="caution">
    <text evidence="2">The sequence shown here is derived from an EMBL/GenBank/DDBJ whole genome shotgun (WGS) entry which is preliminary data.</text>
</comment>
<feature type="compositionally biased region" description="Polar residues" evidence="1">
    <location>
        <begin position="39"/>
        <end position="58"/>
    </location>
</feature>
<sequence length="76" mass="8553">MKKNIFLLIVFVGLFFACNTKNSEQQIASDANTYDSIPVESSENEYSTTDSITNQLSKEASDLKEESNKILEELNN</sequence>
<organism evidence="2 3">
    <name type="scientific">Marinigracilibium pacificum</name>
    <dbReference type="NCBI Taxonomy" id="2729599"/>
    <lineage>
        <taxon>Bacteria</taxon>
        <taxon>Pseudomonadati</taxon>
        <taxon>Bacteroidota</taxon>
        <taxon>Cytophagia</taxon>
        <taxon>Cytophagales</taxon>
        <taxon>Flammeovirgaceae</taxon>
        <taxon>Marinigracilibium</taxon>
    </lineage>
</organism>
<dbReference type="EMBL" id="JABBNU010000012">
    <property type="protein sequence ID" value="NMM50270.1"/>
    <property type="molecule type" value="Genomic_DNA"/>
</dbReference>
<protein>
    <recommendedName>
        <fullName evidence="4">Lipoprotein</fullName>
    </recommendedName>
</protein>
<reference evidence="2 3" key="1">
    <citation type="submission" date="2020-04" db="EMBL/GenBank/DDBJ databases">
        <title>Flammeovirgaceae bacterium KN852 isolated from deep sea.</title>
        <authorList>
            <person name="Zhang D.-C."/>
        </authorList>
    </citation>
    <scope>NUCLEOTIDE SEQUENCE [LARGE SCALE GENOMIC DNA]</scope>
    <source>
        <strain evidence="2 3">KN852</strain>
    </source>
</reference>